<evidence type="ECO:0000256" key="1">
    <source>
        <dbReference type="SAM" id="MobiDB-lite"/>
    </source>
</evidence>
<dbReference type="STRING" id="882086.SacxiDRAFT_0774"/>
<dbReference type="Proteomes" id="UP000004691">
    <property type="component" value="Unassembled WGS sequence"/>
</dbReference>
<dbReference type="Pfam" id="PF03995">
    <property type="entry name" value="Inhibitor_I36"/>
    <property type="match status" value="1"/>
</dbReference>
<protein>
    <recommendedName>
        <fullName evidence="4">Peptidase inhibitor family I36</fullName>
    </recommendedName>
</protein>
<evidence type="ECO:0000313" key="3">
    <source>
        <dbReference type="Proteomes" id="UP000004691"/>
    </source>
</evidence>
<reference evidence="2 3" key="1">
    <citation type="submission" date="2012-01" db="EMBL/GenBank/DDBJ databases">
        <title>Improved High-Quality Draft sequence of Saccharomonospora xinjiangensis XJ-54.</title>
        <authorList>
            <consortium name="US DOE Joint Genome Institute"/>
            <person name="Lucas S."/>
            <person name="Han J."/>
            <person name="Lapidus A."/>
            <person name="Cheng J.-F."/>
            <person name="Goodwin L."/>
            <person name="Pitluck S."/>
            <person name="Peters L."/>
            <person name="Mikhailova N."/>
            <person name="Teshima H."/>
            <person name="Detter J.C."/>
            <person name="Han C."/>
            <person name="Tapia R."/>
            <person name="Land M."/>
            <person name="Hauser L."/>
            <person name="Kyrpides N."/>
            <person name="Ivanova N."/>
            <person name="Pagani I."/>
            <person name="Brambilla E.-M."/>
            <person name="Klenk H.-P."/>
            <person name="Woyke T."/>
        </authorList>
    </citation>
    <scope>NUCLEOTIDE SEQUENCE [LARGE SCALE GENOMIC DNA]</scope>
    <source>
        <strain evidence="2 3">XJ-54</strain>
    </source>
</reference>
<organism evidence="2 3">
    <name type="scientific">Saccharomonospora xinjiangensis XJ-54</name>
    <dbReference type="NCBI Taxonomy" id="882086"/>
    <lineage>
        <taxon>Bacteria</taxon>
        <taxon>Bacillati</taxon>
        <taxon>Actinomycetota</taxon>
        <taxon>Actinomycetes</taxon>
        <taxon>Pseudonocardiales</taxon>
        <taxon>Pseudonocardiaceae</taxon>
        <taxon>Saccharomonospora</taxon>
    </lineage>
</organism>
<dbReference type="HOGENOM" id="CLU_129872_0_0_11"/>
<gene>
    <name evidence="2" type="ORF">SacxiDRAFT_0774</name>
</gene>
<feature type="compositionally biased region" description="Basic and acidic residues" evidence="1">
    <location>
        <begin position="11"/>
        <end position="20"/>
    </location>
</feature>
<dbReference type="RefSeq" id="WP_006237154.1">
    <property type="nucleotide sequence ID" value="NZ_JH636049.1"/>
</dbReference>
<feature type="compositionally biased region" description="Basic residues" evidence="1">
    <location>
        <begin position="1"/>
        <end position="10"/>
    </location>
</feature>
<dbReference type="OrthoDB" id="5196292at2"/>
<proteinExistence type="predicted"/>
<dbReference type="AlphaFoldDB" id="I0UYT8"/>
<accession>I0UYT8</accession>
<dbReference type="EMBL" id="JH636049">
    <property type="protein sequence ID" value="EID53041.1"/>
    <property type="molecule type" value="Genomic_DNA"/>
</dbReference>
<keyword evidence="3" id="KW-1185">Reference proteome</keyword>
<evidence type="ECO:0000313" key="2">
    <source>
        <dbReference type="EMBL" id="EID53041.1"/>
    </source>
</evidence>
<dbReference type="eggNOG" id="ENOG5034BZQ">
    <property type="taxonomic scope" value="Bacteria"/>
</dbReference>
<name>I0UYT8_9PSEU</name>
<feature type="region of interest" description="Disordered" evidence="1">
    <location>
        <begin position="1"/>
        <end position="27"/>
    </location>
</feature>
<sequence length="167" mass="18253">MNSLTHHHSHDHHDHHDVGHTHAHRAADQLPEARSLRCGRRRAALALSGLAIAFTPGIAAADTAGPTAPTVPTRAEYACETGEFCLWPQADYGGPIVRLDLRNTNPDECRPLPDGVAARSFANRIDRHVTVYQDGECSTEADFSTYPGPGTFVPRSPYVVRAVQIWN</sequence>
<evidence type="ECO:0008006" key="4">
    <source>
        <dbReference type="Google" id="ProtNLM"/>
    </source>
</evidence>